<dbReference type="PRINTS" id="PR00261">
    <property type="entry name" value="LDLRECEPTOR"/>
</dbReference>
<reference evidence="19 20" key="1">
    <citation type="journal article" date="2023" name="Arcadia Sci">
        <title>De novo assembly of a long-read Amblyomma americanum tick genome.</title>
        <authorList>
            <person name="Chou S."/>
            <person name="Poskanzer K.E."/>
            <person name="Rollins M."/>
            <person name="Thuy-Boun P.S."/>
        </authorList>
    </citation>
    <scope>NUCLEOTIDE SEQUENCE [LARGE SCALE GENOMIC DNA]</scope>
    <source>
        <strain evidence="19">F_SG_1</strain>
        <tissue evidence="19">Salivary glands</tissue>
    </source>
</reference>
<feature type="disulfide bond" evidence="13">
    <location>
        <begin position="156"/>
        <end position="166"/>
    </location>
</feature>
<feature type="repeat" description="LDL-receptor class B" evidence="15">
    <location>
        <begin position="677"/>
        <end position="719"/>
    </location>
</feature>
<feature type="repeat" description="LDL-receptor class B" evidence="15">
    <location>
        <begin position="237"/>
        <end position="283"/>
    </location>
</feature>
<dbReference type="Gene3D" id="2.10.25.10">
    <property type="entry name" value="Laminin"/>
    <property type="match status" value="1"/>
</dbReference>
<evidence type="ECO:0000256" key="5">
    <source>
        <dbReference type="ARBA" id="ARBA00022692"/>
    </source>
</evidence>
<dbReference type="Pfam" id="PF00057">
    <property type="entry name" value="Ldl_recept_a"/>
    <property type="match status" value="4"/>
</dbReference>
<feature type="repeat" description="LDL-receptor class B" evidence="15">
    <location>
        <begin position="940"/>
        <end position="983"/>
    </location>
</feature>
<keyword evidence="9 17" id="KW-0472">Membrane</keyword>
<dbReference type="SUPFAM" id="SSF57424">
    <property type="entry name" value="LDL receptor-like module"/>
    <property type="match status" value="4"/>
</dbReference>
<feature type="repeat" description="LDL-receptor class B" evidence="15">
    <location>
        <begin position="1242"/>
        <end position="1285"/>
    </location>
</feature>
<feature type="repeat" description="LDL-receptor class B" evidence="15">
    <location>
        <begin position="633"/>
        <end position="676"/>
    </location>
</feature>
<keyword evidence="4" id="KW-0254">Endocytosis</keyword>
<protein>
    <recommendedName>
        <fullName evidence="18">EGF-like domain-containing protein</fullName>
    </recommendedName>
</protein>
<feature type="repeat" description="LDL-receptor class B" evidence="15">
    <location>
        <begin position="1286"/>
        <end position="1327"/>
    </location>
</feature>
<dbReference type="FunFam" id="4.10.400.10:FF:000124">
    <property type="entry name" value="Low density lipoprotein receptor"/>
    <property type="match status" value="1"/>
</dbReference>
<dbReference type="GO" id="GO:0005886">
    <property type="term" value="C:plasma membrane"/>
    <property type="evidence" value="ECO:0007669"/>
    <property type="project" value="UniProtKB-SubCell"/>
</dbReference>
<feature type="domain" description="EGF-like" evidence="18">
    <location>
        <begin position="152"/>
        <end position="191"/>
    </location>
</feature>
<keyword evidence="7" id="KW-0677">Repeat</keyword>
<dbReference type="GO" id="GO:0005509">
    <property type="term" value="F:calcium ion binding"/>
    <property type="evidence" value="ECO:0007669"/>
    <property type="project" value="InterPro"/>
</dbReference>
<comment type="caution">
    <text evidence="19">The sequence shown here is derived from an EMBL/GenBank/DDBJ whole genome shotgun (WGS) entry which is preliminary data.</text>
</comment>
<evidence type="ECO:0000256" key="11">
    <source>
        <dbReference type="ARBA" id="ARBA00023170"/>
    </source>
</evidence>
<feature type="disulfide bond" evidence="14">
    <location>
        <begin position="73"/>
        <end position="85"/>
    </location>
</feature>
<feature type="repeat" description="LDL-receptor class B" evidence="15">
    <location>
        <begin position="327"/>
        <end position="370"/>
    </location>
</feature>
<evidence type="ECO:0000259" key="18">
    <source>
        <dbReference type="PROSITE" id="PS50026"/>
    </source>
</evidence>
<dbReference type="InterPro" id="IPR002172">
    <property type="entry name" value="LDrepeatLR_classA_rpt"/>
</dbReference>
<evidence type="ECO:0000256" key="1">
    <source>
        <dbReference type="ARBA" id="ARBA00004251"/>
    </source>
</evidence>
<dbReference type="Pfam" id="PF00058">
    <property type="entry name" value="Ldl_recept_b"/>
    <property type="match status" value="13"/>
</dbReference>
<keyword evidence="12" id="KW-0325">Glycoprotein</keyword>
<dbReference type="InterPro" id="IPR000033">
    <property type="entry name" value="LDLR_classB_rpt"/>
</dbReference>
<dbReference type="InterPro" id="IPR050778">
    <property type="entry name" value="Cueball_EGF_LRP_Nidogen"/>
</dbReference>
<dbReference type="InterPro" id="IPR001881">
    <property type="entry name" value="EGF-like_Ca-bd_dom"/>
</dbReference>
<dbReference type="SMART" id="SM00192">
    <property type="entry name" value="LDLa"/>
    <property type="match status" value="4"/>
</dbReference>
<feature type="repeat" description="LDL-receptor class B" evidence="15">
    <location>
        <begin position="284"/>
        <end position="326"/>
    </location>
</feature>
<dbReference type="Proteomes" id="UP001321473">
    <property type="component" value="Unassembled WGS sequence"/>
</dbReference>
<dbReference type="InterPro" id="IPR000152">
    <property type="entry name" value="EGF-type_Asp/Asn_hydroxyl_site"/>
</dbReference>
<feature type="repeat" description="LDL-receptor class B" evidence="15">
    <location>
        <begin position="590"/>
        <end position="632"/>
    </location>
</feature>
<keyword evidence="20" id="KW-1185">Reference proteome</keyword>
<evidence type="ECO:0000256" key="13">
    <source>
        <dbReference type="PROSITE-ProRule" id="PRU00076"/>
    </source>
</evidence>
<evidence type="ECO:0000256" key="15">
    <source>
        <dbReference type="PROSITE-ProRule" id="PRU00461"/>
    </source>
</evidence>
<accession>A0AAQ4DJN4</accession>
<dbReference type="InterPro" id="IPR011042">
    <property type="entry name" value="6-blade_b-propeller_TolB-like"/>
</dbReference>
<feature type="repeat" description="LDL-receptor class B" evidence="15">
    <location>
        <begin position="854"/>
        <end position="896"/>
    </location>
</feature>
<keyword evidence="6" id="KW-0732">Signal</keyword>
<feature type="region of interest" description="Disordered" evidence="16">
    <location>
        <begin position="1600"/>
        <end position="1651"/>
    </location>
</feature>
<keyword evidence="5 17" id="KW-0812">Transmembrane</keyword>
<dbReference type="PROSITE" id="PS50026">
    <property type="entry name" value="EGF_3"/>
    <property type="match status" value="1"/>
</dbReference>
<comment type="subcellular location">
    <subcellularLocation>
        <location evidence="1">Cell membrane</location>
        <topology evidence="1">Single-pass type I membrane protein</topology>
    </subcellularLocation>
</comment>
<dbReference type="PROSITE" id="PS50068">
    <property type="entry name" value="LDLRA_2"/>
    <property type="match status" value="4"/>
</dbReference>
<keyword evidence="11" id="KW-0675">Receptor</keyword>
<feature type="repeat" description="LDL-receptor class B" evidence="15">
    <location>
        <begin position="371"/>
        <end position="413"/>
    </location>
</feature>
<feature type="disulfide bond" evidence="14">
    <location>
        <begin position="34"/>
        <end position="46"/>
    </location>
</feature>
<feature type="repeat" description="LDL-receptor class B" evidence="15">
    <location>
        <begin position="897"/>
        <end position="939"/>
    </location>
</feature>
<feature type="disulfide bond" evidence="14">
    <location>
        <begin position="12"/>
        <end position="27"/>
    </location>
</feature>
<dbReference type="InterPro" id="IPR000742">
    <property type="entry name" value="EGF"/>
</dbReference>
<dbReference type="PANTHER" id="PTHR46513:SF44">
    <property type="entry name" value="LDL RECEPTOR RELATED PROTEIN 4"/>
    <property type="match status" value="1"/>
</dbReference>
<gene>
    <name evidence="19" type="ORF">V5799_026062</name>
</gene>
<dbReference type="SUPFAM" id="SSF63825">
    <property type="entry name" value="YWTD domain"/>
    <property type="match status" value="4"/>
</dbReference>
<dbReference type="PROSITE" id="PS00010">
    <property type="entry name" value="ASX_HYDROXYL"/>
    <property type="match status" value="1"/>
</dbReference>
<name>A0AAQ4DJN4_AMBAM</name>
<evidence type="ECO:0000256" key="8">
    <source>
        <dbReference type="ARBA" id="ARBA00022989"/>
    </source>
</evidence>
<feature type="transmembrane region" description="Helical" evidence="17">
    <location>
        <begin position="1464"/>
        <end position="1485"/>
    </location>
</feature>
<dbReference type="SUPFAM" id="SSF57196">
    <property type="entry name" value="EGF/Laminin"/>
    <property type="match status" value="4"/>
</dbReference>
<evidence type="ECO:0000256" key="17">
    <source>
        <dbReference type="SAM" id="Phobius"/>
    </source>
</evidence>
<dbReference type="Pfam" id="PF14670">
    <property type="entry name" value="FXa_inhibition"/>
    <property type="match status" value="2"/>
</dbReference>
<dbReference type="EMBL" id="JARKHS020029893">
    <property type="protein sequence ID" value="KAK8762674.1"/>
    <property type="molecule type" value="Genomic_DNA"/>
</dbReference>
<feature type="disulfide bond" evidence="14">
    <location>
        <begin position="114"/>
        <end position="126"/>
    </location>
</feature>
<evidence type="ECO:0000256" key="7">
    <source>
        <dbReference type="ARBA" id="ARBA00022737"/>
    </source>
</evidence>
<evidence type="ECO:0000256" key="12">
    <source>
        <dbReference type="ARBA" id="ARBA00023180"/>
    </source>
</evidence>
<keyword evidence="3 13" id="KW-0245">EGF-like domain</keyword>
<evidence type="ECO:0000256" key="4">
    <source>
        <dbReference type="ARBA" id="ARBA00022583"/>
    </source>
</evidence>
<feature type="disulfide bond" evidence="14">
    <location>
        <begin position="121"/>
        <end position="139"/>
    </location>
</feature>
<dbReference type="InterPro" id="IPR036055">
    <property type="entry name" value="LDL_receptor-like_sf"/>
</dbReference>
<dbReference type="FunFam" id="2.120.10.30:FF:000008">
    <property type="entry name" value="Low-density lipoprotein receptor-related protein 4"/>
    <property type="match status" value="4"/>
</dbReference>
<dbReference type="SMART" id="SM00135">
    <property type="entry name" value="LY"/>
    <property type="match status" value="20"/>
</dbReference>
<evidence type="ECO:0000256" key="3">
    <source>
        <dbReference type="ARBA" id="ARBA00022536"/>
    </source>
</evidence>
<evidence type="ECO:0000256" key="14">
    <source>
        <dbReference type="PROSITE-ProRule" id="PRU00124"/>
    </source>
</evidence>
<evidence type="ECO:0000256" key="6">
    <source>
        <dbReference type="ARBA" id="ARBA00022729"/>
    </source>
</evidence>
<dbReference type="SMART" id="SM00179">
    <property type="entry name" value="EGF_CA"/>
    <property type="match status" value="1"/>
</dbReference>
<evidence type="ECO:0000313" key="19">
    <source>
        <dbReference type="EMBL" id="KAK8762674.1"/>
    </source>
</evidence>
<dbReference type="PROSITE" id="PS01209">
    <property type="entry name" value="LDLRA_1"/>
    <property type="match status" value="4"/>
</dbReference>
<dbReference type="GO" id="GO:0006897">
    <property type="term" value="P:endocytosis"/>
    <property type="evidence" value="ECO:0007669"/>
    <property type="project" value="UniProtKB-KW"/>
</dbReference>
<keyword evidence="2" id="KW-1003">Cell membrane</keyword>
<keyword evidence="10 13" id="KW-1015">Disulfide bond</keyword>
<feature type="disulfide bond" evidence="14">
    <location>
        <begin position="41"/>
        <end position="59"/>
    </location>
</feature>
<evidence type="ECO:0000256" key="2">
    <source>
        <dbReference type="ARBA" id="ARBA00022475"/>
    </source>
</evidence>
<feature type="disulfide bond" evidence="14">
    <location>
        <begin position="53"/>
        <end position="68"/>
    </location>
</feature>
<evidence type="ECO:0000256" key="10">
    <source>
        <dbReference type="ARBA" id="ARBA00023157"/>
    </source>
</evidence>
<feature type="repeat" description="LDL-receptor class B" evidence="15">
    <location>
        <begin position="1156"/>
        <end position="1198"/>
    </location>
</feature>
<feature type="disulfide bond" evidence="14">
    <location>
        <begin position="80"/>
        <end position="98"/>
    </location>
</feature>
<dbReference type="InterPro" id="IPR023415">
    <property type="entry name" value="LDLR_class-A_CS"/>
</dbReference>
<sequence>MTGGCISLAWRCDKDIDCVDGSDEGGCTEGKSACQEGEFRCEDGFCINLDWKCDGDADCDDHSDERDCPPRQCAAHEFQCLSGKCIQLEWRCDGDFDCSDNSDEDGCAGREVACDPGHFRCLDGTCIVERLVCNGTPDCPDRSDEAQNTTCNVDECTYEGTCSQSCVNTVPSFQCLCKEGYRLRDDKRHCKAQGSEAYMIFANGADIRRITMDKSEYTSVAAKLQNAVALDYHLALDLLFWSDITVDVIRACSLSNCSGEGSVRTLVSRGLGNPDGLAVDWVMGRVYWTDSGLGRVESVGVDGRHRRALVWKDLDKPRAIVVYPQFSSVFWTDWGARPRIERIFSDGSGRRAIADTSLFWPNGLTIDYASDRIFWADAKHHQIESADLDGANRKKVIEAGLPHPFAVTIFEDTLYWTDWQTKSIHTATKFGQHEPSIFHPKLSFPMDIKVVQSLRQPDGPNACTLSDIKCSHICVSNNETASCACPSGLDLQADGLSCVEKPDSFLLFAHRGDIRRLCLNCSYDVDVTLPLRSAISAVDLDWDAVTDTIFWTDVTHHAILKVKWNGEGQEVVVGTNAESVAGLALDWVNRKLYWTDAANDRIEVANLDGSHRAVLIYDGLDKPRGIVVDPIRGHMYWTDLGDLPKIERASMAGQQRSVIVQHNLTWPNALAMDYATETLYWTDGATKTIELIHIATMKRKVLMSHDLPHPFGLTVFDGRVYWTDWDKKAILSADAATGENRRTVLPGRDNLRNILVFHRNRPSVPNACSSNNGGCSHLCLIAPKPKSFLCACPTGTMLLNDTKTCSKGMRRFLIFSRRTEIRKMSLDVPYWADVVVPLRNLRNVVAVDVDTADEQIYYADAERHVVQSCDIDGRQAKDVISFGLETLGGLAVDTIGRKLYWTDSGRSLIEVSELDGRHRHVLVWKDVDSPRAVVLHYEKGAMFWTDWGNKIRIESADMDGENRALLVQDGLGWPHGLTIDKESSRLVWADAKLHVIESSGLDGKNRKVLAQDVAHPYGVLAFLGKLYWTDWETKAVHRADASGQDGHVIRANLAGLMDIHAVNMEQSGISVCGKTNGGCSHLCLRKPHGFSCACPTGVLLKPDGRACNDAPSAFLLFANRGSLRQISLDTPDSTDMHLPLSNVYNAVAVDFNYDEWKLYYTDVTLDVIRKVDLNGSNVEVIIDTDLEAADGLALDWIARNIYWADSRRKTIEVARADGSSRKLLINLDLDEPRALALFPEKGFIFWSDWGKLPKIERSFLDGSARRVIIATDLGWPNGLAIDYEMERLYWVDAQLDCIEFSDLNGKNRQKLIEGVSHPFGLTQYESYIYWTDWHTKAIEKAHKETGAERVVIRDNIEYLMEIKMVARSRQTGANSCSVRNGGCSHLCLYRPQGHICACPSHPDSRHCSTFPDMTTPSEVPPISTPLPSAQPNASTAGCSSSDMAGGRCHVIGFKFHDPMFQSTYIALSVVGGALVLLLLGALLIWCKKSRNNRTLERGGPAPHMARYSNHSPGPADYLDKKPWGWSPKVRYDNHHEAGLVGLGGKEKLDNLEVAALVSKRLDELESGMLTLSSAGGGADAKGGGGGGGLYSLGLQGCPTPPSPPRVACPRHSPHSMRGGSLRRTLPHDMHQQPQPVLHHHHHHLPSVETDI</sequence>
<feature type="repeat" description="LDL-receptor class B" evidence="15">
    <location>
        <begin position="547"/>
        <end position="589"/>
    </location>
</feature>
<dbReference type="CDD" id="cd00054">
    <property type="entry name" value="EGF_CA"/>
    <property type="match status" value="1"/>
</dbReference>
<evidence type="ECO:0000313" key="20">
    <source>
        <dbReference type="Proteomes" id="UP001321473"/>
    </source>
</evidence>
<evidence type="ECO:0000256" key="9">
    <source>
        <dbReference type="ARBA" id="ARBA00023136"/>
    </source>
</evidence>
<proteinExistence type="predicted"/>
<dbReference type="PANTHER" id="PTHR46513">
    <property type="entry name" value="VITELLOGENIN RECEPTOR-LIKE PROTEIN-RELATED-RELATED"/>
    <property type="match status" value="1"/>
</dbReference>
<dbReference type="PROSITE" id="PS01186">
    <property type="entry name" value="EGF_2"/>
    <property type="match status" value="1"/>
</dbReference>
<evidence type="ECO:0000256" key="16">
    <source>
        <dbReference type="SAM" id="MobiDB-lite"/>
    </source>
</evidence>
<organism evidence="19 20">
    <name type="scientific">Amblyomma americanum</name>
    <name type="common">Lone star tick</name>
    <dbReference type="NCBI Taxonomy" id="6943"/>
    <lineage>
        <taxon>Eukaryota</taxon>
        <taxon>Metazoa</taxon>
        <taxon>Ecdysozoa</taxon>
        <taxon>Arthropoda</taxon>
        <taxon>Chelicerata</taxon>
        <taxon>Arachnida</taxon>
        <taxon>Acari</taxon>
        <taxon>Parasitiformes</taxon>
        <taxon>Ixodida</taxon>
        <taxon>Ixodoidea</taxon>
        <taxon>Ixodidae</taxon>
        <taxon>Amblyomminae</taxon>
        <taxon>Amblyomma</taxon>
    </lineage>
</organism>
<dbReference type="PROSITE" id="PS51120">
    <property type="entry name" value="LDLRB"/>
    <property type="match status" value="15"/>
</dbReference>
<feature type="repeat" description="LDL-receptor class B" evidence="15">
    <location>
        <begin position="1199"/>
        <end position="1241"/>
    </location>
</feature>
<dbReference type="InterPro" id="IPR018097">
    <property type="entry name" value="EGF_Ca-bd_CS"/>
</dbReference>
<feature type="disulfide bond" evidence="14">
    <location>
        <begin position="92"/>
        <end position="107"/>
    </location>
</feature>
<comment type="caution">
    <text evidence="13">Lacks conserved residue(s) required for the propagation of feature annotation.</text>
</comment>
<keyword evidence="8 17" id="KW-1133">Transmembrane helix</keyword>
<dbReference type="FunFam" id="4.10.400.10:FF:000034">
    <property type="entry name" value="Low-density lipoprotein receptor-related protein 2"/>
    <property type="match status" value="1"/>
</dbReference>
<dbReference type="CDD" id="cd00112">
    <property type="entry name" value="LDLa"/>
    <property type="match status" value="4"/>
</dbReference>
<dbReference type="SMART" id="SM00181">
    <property type="entry name" value="EGF"/>
    <property type="match status" value="5"/>
</dbReference>
<dbReference type="Gene3D" id="4.10.400.10">
    <property type="entry name" value="Low-density Lipoprotein Receptor"/>
    <property type="match status" value="4"/>
</dbReference>
<dbReference type="PROSITE" id="PS01187">
    <property type="entry name" value="EGF_CA"/>
    <property type="match status" value="1"/>
</dbReference>
<dbReference type="Gene3D" id="2.120.10.30">
    <property type="entry name" value="TolB, C-terminal domain"/>
    <property type="match status" value="4"/>
</dbReference>